<dbReference type="EMBL" id="AEEC02000028">
    <property type="protein sequence ID" value="EOA03392.1"/>
    <property type="molecule type" value="Genomic_DNA"/>
</dbReference>
<organism evidence="1 2">
    <name type="scientific">Herbaspirillum frisingense GSF30</name>
    <dbReference type="NCBI Taxonomy" id="864073"/>
    <lineage>
        <taxon>Bacteria</taxon>
        <taxon>Pseudomonadati</taxon>
        <taxon>Pseudomonadota</taxon>
        <taxon>Betaproteobacteria</taxon>
        <taxon>Burkholderiales</taxon>
        <taxon>Oxalobacteraceae</taxon>
        <taxon>Herbaspirillum</taxon>
    </lineage>
</organism>
<evidence type="ECO:0008006" key="3">
    <source>
        <dbReference type="Google" id="ProtNLM"/>
    </source>
</evidence>
<evidence type="ECO:0000313" key="2">
    <source>
        <dbReference type="Proteomes" id="UP000006772"/>
    </source>
</evidence>
<dbReference type="SUPFAM" id="SSF74653">
    <property type="entry name" value="TolA/TonB C-terminal domain"/>
    <property type="match status" value="1"/>
</dbReference>
<dbReference type="Gene3D" id="3.30.1150.10">
    <property type="match status" value="1"/>
</dbReference>
<accession>A0AAI9IC09</accession>
<sequence length="180" mass="19805">MNTRTRPARLPTSPRQLVRRLAISGVGVAAMLAACSAPESTQETRDELARTLIEQKKTTEDGTSTATTVDGYKVDLAKRISQVNFTSVYVERPQALLRSVIVIKYIVDGDGNLLKSEILRSNRDKHAEASALGSLKTAAPFPKPPPALLKQGRIELSESWLFNNDGRFQLRSVALAQMDR</sequence>
<proteinExistence type="predicted"/>
<comment type="caution">
    <text evidence="1">The sequence shown here is derived from an EMBL/GenBank/DDBJ whole genome shotgun (WGS) entry which is preliminary data.</text>
</comment>
<protein>
    <recommendedName>
        <fullName evidence="3">Energy transducer TonB</fullName>
    </recommendedName>
</protein>
<dbReference type="PROSITE" id="PS51257">
    <property type="entry name" value="PROKAR_LIPOPROTEIN"/>
    <property type="match status" value="1"/>
</dbReference>
<dbReference type="Proteomes" id="UP000006772">
    <property type="component" value="Unassembled WGS sequence"/>
</dbReference>
<dbReference type="RefSeq" id="WP_006712636.1">
    <property type="nucleotide sequence ID" value="NZ_AEEC02000028.1"/>
</dbReference>
<name>A0AAI9IC09_9BURK</name>
<dbReference type="AlphaFoldDB" id="A0AAI9IC09"/>
<gene>
    <name evidence="1" type="ORF">HFRIS_017759</name>
</gene>
<reference evidence="1 2" key="1">
    <citation type="journal article" date="2013" name="Front. Microbiol.">
        <title>The genome of the endophytic bacterium H. frisingense GSF30(T) identifies diverse strategies in the Herbaspirillum genus to interact with plants.</title>
        <authorList>
            <person name="Straub D."/>
            <person name="Rothballer M."/>
            <person name="Hartmann A."/>
            <person name="Ludewig U."/>
        </authorList>
    </citation>
    <scope>NUCLEOTIDE SEQUENCE [LARGE SCALE GENOMIC DNA]</scope>
    <source>
        <strain evidence="1 2">GSF30</strain>
    </source>
</reference>
<evidence type="ECO:0000313" key="1">
    <source>
        <dbReference type="EMBL" id="EOA03392.1"/>
    </source>
</evidence>